<dbReference type="OrthoDB" id="9789527at2"/>
<accession>B6JDA4</accession>
<sequence length="445" mass="47257">MNELTHGRVFAIAGPAMLANLTTPLLGVVATGVIGQLGEAHLLGGVAMASVVFDCLFWLFAFLRMSTAALTAQALGARVALEVRATLARGLLIAIVSSVVLLILQKPLSTLAFDLMGGSRETTEAARLYFSVRLWSAPFLLGNFVLLGWLIGQARTGLALAIQIAINLINIVATVTLVIELNQGVTGAAYAAILAEGCGLILGLWVARRILGPHALRLSRAVVLDRAKLSRMMAINRDIMIRTAAVTGAFLFFTAQGARSGDVVLAANAVLNNFAVIGSFFLDGLATAAEQLSGYSVGARDRRNFQRATKLVLGWSAIAAAAVTLILLVGGGPLIDLMTTSADVRIAAREYMWLAALAPVCGVMAYAFDGIYIGATWARDMRNLMLLSLALYFAAWALLLPLGNTGLWLSLLIFLLARGGFQALRYPKLFEASFARPLTPATLPQ</sequence>
<dbReference type="GO" id="GO:0042910">
    <property type="term" value="F:xenobiotic transmembrane transporter activity"/>
    <property type="evidence" value="ECO:0007669"/>
    <property type="project" value="InterPro"/>
</dbReference>
<dbReference type="NCBIfam" id="TIGR00797">
    <property type="entry name" value="matE"/>
    <property type="match status" value="1"/>
</dbReference>
<feature type="transmembrane region" description="Helical" evidence="7">
    <location>
        <begin position="270"/>
        <end position="290"/>
    </location>
</feature>
<dbReference type="PANTHER" id="PTHR43298">
    <property type="entry name" value="MULTIDRUG RESISTANCE PROTEIN NORM-RELATED"/>
    <property type="match status" value="1"/>
</dbReference>
<dbReference type="InterPro" id="IPR044644">
    <property type="entry name" value="DinF-like"/>
</dbReference>
<dbReference type="InterPro" id="IPR002528">
    <property type="entry name" value="MATE_fam"/>
</dbReference>
<dbReference type="GO" id="GO:0005886">
    <property type="term" value="C:plasma membrane"/>
    <property type="evidence" value="ECO:0007669"/>
    <property type="project" value="TreeGrafter"/>
</dbReference>
<evidence type="ECO:0000256" key="4">
    <source>
        <dbReference type="ARBA" id="ARBA00022692"/>
    </source>
</evidence>
<proteinExistence type="inferred from homology"/>
<comment type="similarity">
    <text evidence="2">Belongs to the multi antimicrobial extrusion (MATE) (TC 2.A.66.1) family.</text>
</comment>
<feature type="transmembrane region" description="Helical" evidence="7">
    <location>
        <begin position="311"/>
        <end position="331"/>
    </location>
</feature>
<feature type="transmembrane region" description="Helical" evidence="7">
    <location>
        <begin position="239"/>
        <end position="258"/>
    </location>
</feature>
<dbReference type="CDD" id="cd13136">
    <property type="entry name" value="MATE_DinF_like"/>
    <property type="match status" value="1"/>
</dbReference>
<keyword evidence="5 7" id="KW-1133">Transmembrane helix</keyword>
<evidence type="ECO:0000256" key="1">
    <source>
        <dbReference type="ARBA" id="ARBA00004141"/>
    </source>
</evidence>
<feature type="transmembrane region" description="Helical" evidence="7">
    <location>
        <begin position="351"/>
        <end position="372"/>
    </location>
</feature>
<gene>
    <name evidence="8" type="primary">matE</name>
    <name evidence="8" type="ordered locus">OCA5_c32740</name>
</gene>
<evidence type="ECO:0000256" key="2">
    <source>
        <dbReference type="ARBA" id="ARBA00010199"/>
    </source>
</evidence>
<feature type="transmembrane region" description="Helical" evidence="7">
    <location>
        <begin position="86"/>
        <end position="108"/>
    </location>
</feature>
<evidence type="ECO:0000256" key="6">
    <source>
        <dbReference type="ARBA" id="ARBA00023136"/>
    </source>
</evidence>
<feature type="transmembrane region" description="Helical" evidence="7">
    <location>
        <begin position="128"/>
        <end position="151"/>
    </location>
</feature>
<keyword evidence="6 7" id="KW-0472">Membrane</keyword>
<dbReference type="eggNOG" id="COG0534">
    <property type="taxonomic scope" value="Bacteria"/>
</dbReference>
<name>B6JDA4_AFIC5</name>
<reference evidence="8 9" key="1">
    <citation type="journal article" date="2011" name="J. Bacteriol.">
        <title>Complete genome sequences of the chemolithoautotrophic Oligotropha carboxidovorans strains OM4 and OM5.</title>
        <authorList>
            <person name="Volland S."/>
            <person name="Rachinger M."/>
            <person name="Strittmatter A."/>
            <person name="Daniel R."/>
            <person name="Gottschalk G."/>
            <person name="Meyer O."/>
        </authorList>
    </citation>
    <scope>NUCLEOTIDE SEQUENCE [LARGE SCALE GENOMIC DNA]</scope>
    <source>
        <strain evidence="9">ATCC 49405 / DSM 1227 / KCTC 32145 / OM5</strain>
    </source>
</reference>
<feature type="transmembrane region" description="Helical" evidence="7">
    <location>
        <begin position="158"/>
        <end position="179"/>
    </location>
</feature>
<dbReference type="STRING" id="504832.OCA5_c32740"/>
<dbReference type="Pfam" id="PF01554">
    <property type="entry name" value="MatE"/>
    <property type="match status" value="2"/>
</dbReference>
<dbReference type="GO" id="GO:0015297">
    <property type="term" value="F:antiporter activity"/>
    <property type="evidence" value="ECO:0007669"/>
    <property type="project" value="InterPro"/>
</dbReference>
<comment type="subcellular location">
    <subcellularLocation>
        <location evidence="1">Membrane</location>
        <topology evidence="1">Multi-pass membrane protein</topology>
    </subcellularLocation>
</comment>
<evidence type="ECO:0000313" key="9">
    <source>
        <dbReference type="Proteomes" id="UP000007730"/>
    </source>
</evidence>
<dbReference type="HOGENOM" id="CLU_012893_16_0_5"/>
<dbReference type="RefSeq" id="WP_012561847.1">
    <property type="nucleotide sequence ID" value="NC_011386.1"/>
</dbReference>
<evidence type="ECO:0000256" key="3">
    <source>
        <dbReference type="ARBA" id="ARBA00022448"/>
    </source>
</evidence>
<keyword evidence="9" id="KW-1185">Reference proteome</keyword>
<keyword evidence="3" id="KW-0813">Transport</keyword>
<dbReference type="KEGG" id="ocg:OCA5_c32740"/>
<evidence type="ECO:0000256" key="7">
    <source>
        <dbReference type="SAM" id="Phobius"/>
    </source>
</evidence>
<dbReference type="PANTHER" id="PTHR43298:SF2">
    <property type="entry name" value="FMN_FAD EXPORTER YEEO-RELATED"/>
    <property type="match status" value="1"/>
</dbReference>
<evidence type="ECO:0000313" key="8">
    <source>
        <dbReference type="EMBL" id="AEI07950.1"/>
    </source>
</evidence>
<protein>
    <submittedName>
        <fullName evidence="8">Multidrug resistance pump, MATE efflux family protein MatE</fullName>
    </submittedName>
</protein>
<keyword evidence="4 7" id="KW-0812">Transmembrane</keyword>
<dbReference type="AlphaFoldDB" id="B6JDA4"/>
<dbReference type="EMBL" id="CP002826">
    <property type="protein sequence ID" value="AEI07950.1"/>
    <property type="molecule type" value="Genomic_DNA"/>
</dbReference>
<dbReference type="KEGG" id="oca:OCAR_4673"/>
<dbReference type="Proteomes" id="UP000007730">
    <property type="component" value="Chromosome"/>
</dbReference>
<evidence type="ECO:0000256" key="5">
    <source>
        <dbReference type="ARBA" id="ARBA00022989"/>
    </source>
</evidence>
<dbReference type="InterPro" id="IPR050222">
    <property type="entry name" value="MATE_MdtK"/>
</dbReference>
<feature type="transmembrane region" description="Helical" evidence="7">
    <location>
        <begin position="40"/>
        <end position="65"/>
    </location>
</feature>
<organism evidence="8 9">
    <name type="scientific">Afipia carboxidovorans (strain ATCC 49405 / DSM 1227 / KCTC 32145 / OM5)</name>
    <name type="common">Oligotropha carboxidovorans</name>
    <dbReference type="NCBI Taxonomy" id="504832"/>
    <lineage>
        <taxon>Bacteria</taxon>
        <taxon>Pseudomonadati</taxon>
        <taxon>Pseudomonadota</taxon>
        <taxon>Alphaproteobacteria</taxon>
        <taxon>Hyphomicrobiales</taxon>
        <taxon>Nitrobacteraceae</taxon>
        <taxon>Afipia</taxon>
    </lineage>
</organism>
<feature type="transmembrane region" description="Helical" evidence="7">
    <location>
        <begin position="384"/>
        <end position="402"/>
    </location>
</feature>
<feature type="transmembrane region" description="Helical" evidence="7">
    <location>
        <begin position="12"/>
        <end position="34"/>
    </location>
</feature>
<feature type="transmembrane region" description="Helical" evidence="7">
    <location>
        <begin position="185"/>
        <end position="207"/>
    </location>
</feature>